<evidence type="ECO:0000259" key="1">
    <source>
        <dbReference type="Pfam" id="PF01548"/>
    </source>
</evidence>
<dbReference type="InterPro" id="IPR047650">
    <property type="entry name" value="Transpos_IS110"/>
</dbReference>
<feature type="domain" description="Transposase IS110-like N-terminal" evidence="1">
    <location>
        <begin position="2"/>
        <end position="97"/>
    </location>
</feature>
<name>A0A8B0SRN8_KLEPN</name>
<geneLocation type="plasmid" evidence="2">
    <name>p17-15-vir-like</name>
</geneLocation>
<dbReference type="Pfam" id="PF01548">
    <property type="entry name" value="DEDD_Tnp_IS110"/>
    <property type="match status" value="1"/>
</dbReference>
<dbReference type="GO" id="GO:0003677">
    <property type="term" value="F:DNA binding"/>
    <property type="evidence" value="ECO:0007669"/>
    <property type="project" value="InterPro"/>
</dbReference>
<organism evidence="2">
    <name type="scientific">Klebsiella pneumoniae</name>
    <dbReference type="NCBI Taxonomy" id="573"/>
    <lineage>
        <taxon>Bacteria</taxon>
        <taxon>Pseudomonadati</taxon>
        <taxon>Pseudomonadota</taxon>
        <taxon>Gammaproteobacteria</taxon>
        <taxon>Enterobacterales</taxon>
        <taxon>Enterobacteriaceae</taxon>
        <taxon>Klebsiella/Raoultella group</taxon>
        <taxon>Klebsiella</taxon>
        <taxon>Klebsiella pneumoniae complex</taxon>
    </lineage>
</organism>
<protein>
    <submittedName>
        <fullName evidence="2">Mobile element protein</fullName>
    </submittedName>
</protein>
<dbReference type="PANTHER" id="PTHR33055">
    <property type="entry name" value="TRANSPOSASE FOR INSERTION SEQUENCE ELEMENT IS1111A"/>
    <property type="match status" value="1"/>
</dbReference>
<sequence>MMEATGVYHERLATELHDAGFRVSLANPHRSREFARGMGIMTKTDKVDAYMLACYAFLKKPHHWEPPSPEIRYLAALLRRRDVLLGDALREENRLEKNTCRQTHLQILSVPAGVWRSFCARR</sequence>
<dbReference type="GO" id="GO:0006313">
    <property type="term" value="P:DNA transposition"/>
    <property type="evidence" value="ECO:0007669"/>
    <property type="project" value="InterPro"/>
</dbReference>
<dbReference type="PANTHER" id="PTHR33055:SF13">
    <property type="entry name" value="TRANSPOSASE"/>
    <property type="match status" value="1"/>
</dbReference>
<reference evidence="2" key="1">
    <citation type="submission" date="2020-01" db="EMBL/GenBank/DDBJ databases">
        <authorList>
            <person name="Qin S."/>
        </authorList>
    </citation>
    <scope>NUCLEOTIDE SEQUENCE</scope>
    <source>
        <strain evidence="2">CVir17-16-YZ6g</strain>
        <plasmid evidence="2">p17-15-vir-like</plasmid>
    </source>
</reference>
<keyword evidence="2" id="KW-0614">Plasmid</keyword>
<evidence type="ECO:0000313" key="2">
    <source>
        <dbReference type="EMBL" id="QTX14963.1"/>
    </source>
</evidence>
<accession>A0A8B0SRN8</accession>
<dbReference type="AlphaFoldDB" id="A0A8B0SRN8"/>
<proteinExistence type="predicted"/>
<dbReference type="InterPro" id="IPR002525">
    <property type="entry name" value="Transp_IS110-like_N"/>
</dbReference>
<dbReference type="GO" id="GO:0004803">
    <property type="term" value="F:transposase activity"/>
    <property type="evidence" value="ECO:0007669"/>
    <property type="project" value="InterPro"/>
</dbReference>
<dbReference type="EMBL" id="MN956836">
    <property type="protein sequence ID" value="QTX14963.1"/>
    <property type="molecule type" value="Genomic_DNA"/>
</dbReference>